<dbReference type="Gene3D" id="2.130.10.10">
    <property type="entry name" value="YVTN repeat-like/Quinoprotein amine dehydrogenase"/>
    <property type="match status" value="1"/>
</dbReference>
<dbReference type="Pfam" id="PF00400">
    <property type="entry name" value="WD40"/>
    <property type="match status" value="5"/>
</dbReference>
<dbReference type="Proteomes" id="UP000187429">
    <property type="component" value="Unassembled WGS sequence"/>
</dbReference>
<name>A0A1R1XI57_9FUNG</name>
<dbReference type="AlphaFoldDB" id="A0A1R1XI57"/>
<dbReference type="SMART" id="SM00320">
    <property type="entry name" value="WD40"/>
    <property type="match status" value="5"/>
</dbReference>
<evidence type="ECO:0000256" key="2">
    <source>
        <dbReference type="ARBA" id="ARBA00022737"/>
    </source>
</evidence>
<evidence type="ECO:0000313" key="4">
    <source>
        <dbReference type="EMBL" id="OMJ14327.1"/>
    </source>
</evidence>
<keyword evidence="5" id="KW-1185">Reference proteome</keyword>
<dbReference type="InterPro" id="IPR036322">
    <property type="entry name" value="WD40_repeat_dom_sf"/>
</dbReference>
<dbReference type="PROSITE" id="PS00678">
    <property type="entry name" value="WD_REPEATS_1"/>
    <property type="match status" value="4"/>
</dbReference>
<dbReference type="GO" id="GO:0005737">
    <property type="term" value="C:cytoplasm"/>
    <property type="evidence" value="ECO:0007669"/>
    <property type="project" value="TreeGrafter"/>
</dbReference>
<keyword evidence="1 3" id="KW-0853">WD repeat</keyword>
<feature type="repeat" description="WD" evidence="3">
    <location>
        <begin position="23"/>
        <end position="63"/>
    </location>
</feature>
<reference evidence="5" key="1">
    <citation type="submission" date="2017-01" db="EMBL/GenBank/DDBJ databases">
        <authorList>
            <person name="Wang Y."/>
            <person name="White M."/>
            <person name="Kvist S."/>
            <person name="Moncalvo J.-M."/>
        </authorList>
    </citation>
    <scope>NUCLEOTIDE SEQUENCE [LARGE SCALE GENOMIC DNA]</scope>
    <source>
        <strain evidence="5">ID-206-W2</strain>
    </source>
</reference>
<feature type="repeat" description="WD" evidence="3">
    <location>
        <begin position="1"/>
        <end position="12"/>
    </location>
</feature>
<feature type="non-terminal residue" evidence="4">
    <location>
        <position position="1"/>
    </location>
</feature>
<proteinExistence type="predicted"/>
<evidence type="ECO:0000313" key="5">
    <source>
        <dbReference type="Proteomes" id="UP000187429"/>
    </source>
</evidence>
<feature type="repeat" description="WD" evidence="3">
    <location>
        <begin position="143"/>
        <end position="160"/>
    </location>
</feature>
<dbReference type="EMBL" id="LSSM01004698">
    <property type="protein sequence ID" value="OMJ14327.1"/>
    <property type="molecule type" value="Genomic_DNA"/>
</dbReference>
<dbReference type="InterPro" id="IPR019775">
    <property type="entry name" value="WD40_repeat_CS"/>
</dbReference>
<dbReference type="InterPro" id="IPR015943">
    <property type="entry name" value="WD40/YVTN_repeat-like_dom_sf"/>
</dbReference>
<dbReference type="PROSITE" id="PS50294">
    <property type="entry name" value="WD_REPEATS_REGION"/>
    <property type="match status" value="4"/>
</dbReference>
<dbReference type="PANTHER" id="PTHR19849">
    <property type="entry name" value="PHOSPHOLIPASE A-2-ACTIVATING PROTEIN"/>
    <property type="match status" value="1"/>
</dbReference>
<evidence type="ECO:0000256" key="3">
    <source>
        <dbReference type="PROSITE-ProRule" id="PRU00221"/>
    </source>
</evidence>
<dbReference type="InterPro" id="IPR020472">
    <property type="entry name" value="WD40_PAC1"/>
</dbReference>
<dbReference type="GO" id="GO:0010992">
    <property type="term" value="P:ubiquitin recycling"/>
    <property type="evidence" value="ECO:0007669"/>
    <property type="project" value="TreeGrafter"/>
</dbReference>
<dbReference type="PROSITE" id="PS50082">
    <property type="entry name" value="WD_REPEATS_2"/>
    <property type="match status" value="6"/>
</dbReference>
<dbReference type="PANTHER" id="PTHR19849:SF1">
    <property type="entry name" value="F-BOX_WD REPEAT-CONTAINING PROTEIN 7"/>
    <property type="match status" value="1"/>
</dbReference>
<dbReference type="InterPro" id="IPR001680">
    <property type="entry name" value="WD40_rpt"/>
</dbReference>
<dbReference type="PRINTS" id="PR00320">
    <property type="entry name" value="GPROTEINBRPT"/>
</dbReference>
<dbReference type="GO" id="GO:0005634">
    <property type="term" value="C:nucleus"/>
    <property type="evidence" value="ECO:0007669"/>
    <property type="project" value="TreeGrafter"/>
</dbReference>
<sequence length="245" mass="27434">SCSSDLTVRIWDSQNDYKNIKTLHGHDHSISSVCFLGPDKIVSASRDKTIKIWEFSSGYCVKTISGHSEWVRHVSVSEDSKLLITASNDQSVRVWDANTGECKHDLRGHDNVVECALIAPISTYQHIYNLIGINQRSSQPQTSGQFFVSCSRDKTIKIWDSSGQAVFTFVGHDNWVRDLIFHPSGKYLISVSDDKMMKVWDLSTGRCCKTIEAASHFVTSVDFCPFSSLVATGCVDNTVNIWECK</sequence>
<protein>
    <submittedName>
        <fullName evidence="4">Nuclear distribution protein PAC1</fullName>
    </submittedName>
</protein>
<accession>A0A1R1XI57</accession>
<feature type="repeat" description="WD" evidence="3">
    <location>
        <begin position="64"/>
        <end position="105"/>
    </location>
</feature>
<evidence type="ECO:0000256" key="1">
    <source>
        <dbReference type="ARBA" id="ARBA00022574"/>
    </source>
</evidence>
<gene>
    <name evidence="4" type="ORF">AYI69_g8643</name>
</gene>
<comment type="caution">
    <text evidence="4">The sequence shown here is derived from an EMBL/GenBank/DDBJ whole genome shotgun (WGS) entry which is preliminary data.</text>
</comment>
<feature type="repeat" description="WD" evidence="3">
    <location>
        <begin position="211"/>
        <end position="245"/>
    </location>
</feature>
<organism evidence="4 5">
    <name type="scientific">Smittium culicis</name>
    <dbReference type="NCBI Taxonomy" id="133412"/>
    <lineage>
        <taxon>Eukaryota</taxon>
        <taxon>Fungi</taxon>
        <taxon>Fungi incertae sedis</taxon>
        <taxon>Zoopagomycota</taxon>
        <taxon>Kickxellomycotina</taxon>
        <taxon>Harpellomycetes</taxon>
        <taxon>Harpellales</taxon>
        <taxon>Legeriomycetaceae</taxon>
        <taxon>Smittium</taxon>
    </lineage>
</organism>
<dbReference type="CDD" id="cd00200">
    <property type="entry name" value="WD40"/>
    <property type="match status" value="1"/>
</dbReference>
<dbReference type="GO" id="GO:0043161">
    <property type="term" value="P:proteasome-mediated ubiquitin-dependent protein catabolic process"/>
    <property type="evidence" value="ECO:0007669"/>
    <property type="project" value="TreeGrafter"/>
</dbReference>
<keyword evidence="2" id="KW-0677">Repeat</keyword>
<dbReference type="OrthoDB" id="10264588at2759"/>
<feature type="repeat" description="WD" evidence="3">
    <location>
        <begin position="169"/>
        <end position="210"/>
    </location>
</feature>
<dbReference type="GO" id="GO:0043130">
    <property type="term" value="F:ubiquitin binding"/>
    <property type="evidence" value="ECO:0007669"/>
    <property type="project" value="TreeGrafter"/>
</dbReference>
<dbReference type="SUPFAM" id="SSF50978">
    <property type="entry name" value="WD40 repeat-like"/>
    <property type="match status" value="1"/>
</dbReference>